<proteinExistence type="inferred from homology"/>
<dbReference type="OMA" id="MEHAVGK"/>
<dbReference type="GO" id="GO:1990592">
    <property type="term" value="P:protein K69-linked ufmylation"/>
    <property type="evidence" value="ECO:0007669"/>
    <property type="project" value="TreeGrafter"/>
</dbReference>
<evidence type="ECO:0000256" key="4">
    <source>
        <dbReference type="ARBA" id="ARBA00022786"/>
    </source>
</evidence>
<keyword evidence="3" id="KW-1017">Isopeptide bond</keyword>
<gene>
    <name evidence="5" type="ORF">PPRIM_AZ9-3.1.T0090331</name>
    <name evidence="6" type="ORF">PPRIM_AZ9-3.1.T0180191</name>
</gene>
<dbReference type="Proteomes" id="UP000688137">
    <property type="component" value="Unassembled WGS sequence"/>
</dbReference>
<accession>A0A8S1KAL4</accession>
<evidence type="ECO:0000313" key="7">
    <source>
        <dbReference type="Proteomes" id="UP000688137"/>
    </source>
</evidence>
<reference evidence="6" key="1">
    <citation type="submission" date="2021-01" db="EMBL/GenBank/DDBJ databases">
        <authorList>
            <consortium name="Genoscope - CEA"/>
            <person name="William W."/>
        </authorList>
    </citation>
    <scope>NUCLEOTIDE SEQUENCE</scope>
</reference>
<keyword evidence="7" id="KW-1185">Reference proteome</keyword>
<name>A0A8S1KAL4_PARPR</name>
<dbReference type="Gene3D" id="3.10.20.90">
    <property type="entry name" value="Phosphatidylinositol 3-kinase Catalytic Subunit, Chain A, domain 1"/>
    <property type="match status" value="1"/>
</dbReference>
<comment type="caution">
    <text evidence="6">The sequence shown here is derived from an EMBL/GenBank/DDBJ whole genome shotgun (WGS) entry which is preliminary data.</text>
</comment>
<evidence type="ECO:0000313" key="6">
    <source>
        <dbReference type="EMBL" id="CAD8051573.1"/>
    </source>
</evidence>
<dbReference type="InterPro" id="IPR029071">
    <property type="entry name" value="Ubiquitin-like_domsf"/>
</dbReference>
<evidence type="ECO:0000313" key="5">
    <source>
        <dbReference type="EMBL" id="CAD8045304.1"/>
    </source>
</evidence>
<dbReference type="EMBL" id="CAJJDM010000006">
    <property type="protein sequence ID" value="CAD8045304.1"/>
    <property type="molecule type" value="Genomic_DNA"/>
</dbReference>
<evidence type="ECO:0000256" key="1">
    <source>
        <dbReference type="ARBA" id="ARBA00010230"/>
    </source>
</evidence>
<sequence>MQNKVTFKIVNTSDPNLAFRTVSVPQEAPFSAVVKYVAEEFKVNPATSAIITNAGTGVSLQQTSGNVFLKHGSELKIIPRDRVGYC</sequence>
<dbReference type="FunFam" id="3.10.20.90:FF:000044">
    <property type="entry name" value="Ubiquitin-fold modifier 1"/>
    <property type="match status" value="1"/>
</dbReference>
<dbReference type="PANTHER" id="PTHR15825:SF0">
    <property type="entry name" value="UBIQUITIN-FOLD MODIFIER 1"/>
    <property type="match status" value="1"/>
</dbReference>
<dbReference type="GO" id="GO:0005634">
    <property type="term" value="C:nucleus"/>
    <property type="evidence" value="ECO:0007669"/>
    <property type="project" value="TreeGrafter"/>
</dbReference>
<evidence type="ECO:0000256" key="3">
    <source>
        <dbReference type="ARBA" id="ARBA00022499"/>
    </source>
</evidence>
<organism evidence="6 7">
    <name type="scientific">Paramecium primaurelia</name>
    <dbReference type="NCBI Taxonomy" id="5886"/>
    <lineage>
        <taxon>Eukaryota</taxon>
        <taxon>Sar</taxon>
        <taxon>Alveolata</taxon>
        <taxon>Ciliophora</taxon>
        <taxon>Intramacronucleata</taxon>
        <taxon>Oligohymenophorea</taxon>
        <taxon>Peniculida</taxon>
        <taxon>Parameciidae</taxon>
        <taxon>Paramecium</taxon>
    </lineage>
</organism>
<dbReference type="AlphaFoldDB" id="A0A8S1KAL4"/>
<keyword evidence="4" id="KW-0833">Ubl conjugation pathway</keyword>
<dbReference type="Pfam" id="PF03671">
    <property type="entry name" value="Ufm1"/>
    <property type="match status" value="1"/>
</dbReference>
<dbReference type="PANTHER" id="PTHR15825">
    <property type="entry name" value="UBIQUITIN-FOLD MODIFIER 1"/>
    <property type="match status" value="1"/>
</dbReference>
<protein>
    <recommendedName>
        <fullName evidence="2">Ubiquitin-fold modifier 1</fullName>
    </recommendedName>
</protein>
<dbReference type="SUPFAM" id="SSF54236">
    <property type="entry name" value="Ubiquitin-like"/>
    <property type="match status" value="1"/>
</dbReference>
<dbReference type="GO" id="GO:0005737">
    <property type="term" value="C:cytoplasm"/>
    <property type="evidence" value="ECO:0007669"/>
    <property type="project" value="TreeGrafter"/>
</dbReference>
<dbReference type="EMBL" id="CAJJDM010000014">
    <property type="protein sequence ID" value="CAD8051573.1"/>
    <property type="molecule type" value="Genomic_DNA"/>
</dbReference>
<dbReference type="InterPro" id="IPR005375">
    <property type="entry name" value="UFM1"/>
</dbReference>
<evidence type="ECO:0000256" key="2">
    <source>
        <dbReference type="ARBA" id="ARBA00015319"/>
    </source>
</evidence>
<comment type="similarity">
    <text evidence="1">Belongs to the UFM1 family.</text>
</comment>